<gene>
    <name evidence="10" type="ORF">H8B09_18100</name>
</gene>
<keyword evidence="6 8" id="KW-0472">Membrane</keyword>
<evidence type="ECO:0000256" key="1">
    <source>
        <dbReference type="ARBA" id="ARBA00004651"/>
    </source>
</evidence>
<feature type="compositionally biased region" description="Basic and acidic residues" evidence="7">
    <location>
        <begin position="249"/>
        <end position="260"/>
    </location>
</feature>
<dbReference type="PANTHER" id="PTHR32309:SF31">
    <property type="entry name" value="CAPSULAR EXOPOLYSACCHARIDE FAMILY"/>
    <property type="match status" value="1"/>
</dbReference>
<evidence type="ECO:0000256" key="5">
    <source>
        <dbReference type="ARBA" id="ARBA00022989"/>
    </source>
</evidence>
<dbReference type="Pfam" id="PF02706">
    <property type="entry name" value="Wzz"/>
    <property type="match status" value="1"/>
</dbReference>
<keyword evidence="5 8" id="KW-1133">Transmembrane helix</keyword>
<evidence type="ECO:0000256" key="8">
    <source>
        <dbReference type="SAM" id="Phobius"/>
    </source>
</evidence>
<feature type="domain" description="Polysaccharide chain length determinant N-terminal" evidence="9">
    <location>
        <begin position="4"/>
        <end position="96"/>
    </location>
</feature>
<keyword evidence="3" id="KW-1003">Cell membrane</keyword>
<name>A0ABR8MXJ5_9BACL</name>
<dbReference type="RefSeq" id="WP_318152654.1">
    <property type="nucleotide sequence ID" value="NZ_JACXZA010000004.1"/>
</dbReference>
<dbReference type="Proteomes" id="UP000609346">
    <property type="component" value="Unassembled WGS sequence"/>
</dbReference>
<evidence type="ECO:0000313" key="10">
    <source>
        <dbReference type="EMBL" id="MBD3920683.1"/>
    </source>
</evidence>
<dbReference type="PANTHER" id="PTHR32309">
    <property type="entry name" value="TYROSINE-PROTEIN KINASE"/>
    <property type="match status" value="1"/>
</dbReference>
<keyword evidence="11" id="KW-1185">Reference proteome</keyword>
<evidence type="ECO:0000313" key="11">
    <source>
        <dbReference type="Proteomes" id="UP000609346"/>
    </source>
</evidence>
<dbReference type="EMBL" id="JACXZA010000004">
    <property type="protein sequence ID" value="MBD3920683.1"/>
    <property type="molecule type" value="Genomic_DNA"/>
</dbReference>
<evidence type="ECO:0000256" key="3">
    <source>
        <dbReference type="ARBA" id="ARBA00022475"/>
    </source>
</evidence>
<comment type="caution">
    <text evidence="10">The sequence shown here is derived from an EMBL/GenBank/DDBJ whole genome shotgun (WGS) entry which is preliminary data.</text>
</comment>
<organism evidence="10 11">
    <name type="scientific">Paenibacillus terricola</name>
    <dbReference type="NCBI Taxonomy" id="2763503"/>
    <lineage>
        <taxon>Bacteria</taxon>
        <taxon>Bacillati</taxon>
        <taxon>Bacillota</taxon>
        <taxon>Bacilli</taxon>
        <taxon>Bacillales</taxon>
        <taxon>Paenibacillaceae</taxon>
        <taxon>Paenibacillus</taxon>
    </lineage>
</organism>
<accession>A0ABR8MXJ5</accession>
<evidence type="ECO:0000256" key="6">
    <source>
        <dbReference type="ARBA" id="ARBA00023136"/>
    </source>
</evidence>
<evidence type="ECO:0000256" key="7">
    <source>
        <dbReference type="SAM" id="MobiDB-lite"/>
    </source>
</evidence>
<keyword evidence="4 8" id="KW-0812">Transmembrane</keyword>
<evidence type="ECO:0000256" key="2">
    <source>
        <dbReference type="ARBA" id="ARBA00006683"/>
    </source>
</evidence>
<sequence length="260" mass="28684">MLQEELDLLDIVVMLRRRWWLIAIIVVVGCMAAFGIGRARTPIYEASTKLIMTNKYNDPDKDNSIDPKVIQANLLMLQTYKDIVRTPNVTKKVAANHPELGLSAGAIAGKLTVSTSTTSQILTISARDESYSKAALMVNAASEALIAETVRLYGSGDLEVLYPAEDHTGTWPQPVNMGLTTLLVVAFALSGMVGVGLCFVLQYFDKWIRTERDVARTLGFETLVEVPLFIESGKRKSGHRHTSHVKLRGAKESRNVPIEK</sequence>
<feature type="transmembrane region" description="Helical" evidence="8">
    <location>
        <begin position="182"/>
        <end position="204"/>
    </location>
</feature>
<evidence type="ECO:0000256" key="4">
    <source>
        <dbReference type="ARBA" id="ARBA00022692"/>
    </source>
</evidence>
<dbReference type="InterPro" id="IPR003856">
    <property type="entry name" value="LPS_length_determ_N"/>
</dbReference>
<feature type="compositionally biased region" description="Basic residues" evidence="7">
    <location>
        <begin position="235"/>
        <end position="248"/>
    </location>
</feature>
<proteinExistence type="inferred from homology"/>
<protein>
    <recommendedName>
        <fullName evidence="9">Polysaccharide chain length determinant N-terminal domain-containing protein</fullName>
    </recommendedName>
</protein>
<comment type="similarity">
    <text evidence="2">Belongs to the CpsC/CapA family.</text>
</comment>
<dbReference type="InterPro" id="IPR050445">
    <property type="entry name" value="Bact_polysacc_biosynth/exp"/>
</dbReference>
<comment type="subcellular location">
    <subcellularLocation>
        <location evidence="1">Cell membrane</location>
        <topology evidence="1">Multi-pass membrane protein</topology>
    </subcellularLocation>
</comment>
<feature type="transmembrane region" description="Helical" evidence="8">
    <location>
        <begin position="20"/>
        <end position="39"/>
    </location>
</feature>
<reference evidence="10 11" key="1">
    <citation type="submission" date="2020-09" db="EMBL/GenBank/DDBJ databases">
        <title>Paenibacillus sp. strain PR3 16S rRNA gene Genome sequencing and assembly.</title>
        <authorList>
            <person name="Kim J."/>
        </authorList>
    </citation>
    <scope>NUCLEOTIDE SEQUENCE [LARGE SCALE GENOMIC DNA]</scope>
    <source>
        <strain evidence="10 11">PR3</strain>
    </source>
</reference>
<evidence type="ECO:0000259" key="9">
    <source>
        <dbReference type="Pfam" id="PF02706"/>
    </source>
</evidence>
<feature type="region of interest" description="Disordered" evidence="7">
    <location>
        <begin position="235"/>
        <end position="260"/>
    </location>
</feature>